<dbReference type="Gene3D" id="1.10.10.10">
    <property type="entry name" value="Winged helix-like DNA-binding domain superfamily/Winged helix DNA-binding domain"/>
    <property type="match status" value="1"/>
</dbReference>
<dbReference type="InterPro" id="IPR051011">
    <property type="entry name" value="Metal_resp_trans_reg"/>
</dbReference>
<sequence>MIKSPFPKTTYARNADIYKLLANSKRLEILNLLRNSELPVSDIVRTVKTPKANVSQHLALLRHARLVKMRREGTNVYYKISDPRIVDPCRILHDIWKQKSF</sequence>
<feature type="domain" description="HTH arsR-type" evidence="4">
    <location>
        <begin position="6"/>
        <end position="100"/>
    </location>
</feature>
<keyword evidence="1" id="KW-0805">Transcription regulation</keyword>
<evidence type="ECO:0000256" key="1">
    <source>
        <dbReference type="ARBA" id="ARBA00023015"/>
    </source>
</evidence>
<protein>
    <recommendedName>
        <fullName evidence="4">HTH arsR-type domain-containing protein</fullName>
    </recommendedName>
</protein>
<dbReference type="PROSITE" id="PS50987">
    <property type="entry name" value="HTH_ARSR_2"/>
    <property type="match status" value="1"/>
</dbReference>
<accession>A0A1G1Z3H7</accession>
<comment type="caution">
    <text evidence="5">The sequence shown here is derived from an EMBL/GenBank/DDBJ whole genome shotgun (WGS) entry which is preliminary data.</text>
</comment>
<keyword evidence="3" id="KW-0804">Transcription</keyword>
<evidence type="ECO:0000256" key="2">
    <source>
        <dbReference type="ARBA" id="ARBA00023125"/>
    </source>
</evidence>
<dbReference type="GO" id="GO:0003677">
    <property type="term" value="F:DNA binding"/>
    <property type="evidence" value="ECO:0007669"/>
    <property type="project" value="UniProtKB-KW"/>
</dbReference>
<evidence type="ECO:0000313" key="5">
    <source>
        <dbReference type="EMBL" id="OGY59201.1"/>
    </source>
</evidence>
<dbReference type="Proteomes" id="UP000178515">
    <property type="component" value="Unassembled WGS sequence"/>
</dbReference>
<dbReference type="SUPFAM" id="SSF46785">
    <property type="entry name" value="Winged helix' DNA-binding domain"/>
    <property type="match status" value="1"/>
</dbReference>
<keyword evidence="2" id="KW-0238">DNA-binding</keyword>
<dbReference type="EMBL" id="MHIX01000021">
    <property type="protein sequence ID" value="OGY59201.1"/>
    <property type="molecule type" value="Genomic_DNA"/>
</dbReference>
<dbReference type="CDD" id="cd00090">
    <property type="entry name" value="HTH_ARSR"/>
    <property type="match status" value="1"/>
</dbReference>
<organism evidence="5 6">
    <name type="scientific">Candidatus Colwellbacteria bacterium RIFCSPHIGHO2_12_FULL_44_17</name>
    <dbReference type="NCBI Taxonomy" id="1797689"/>
    <lineage>
        <taxon>Bacteria</taxon>
        <taxon>Candidatus Colwelliibacteriota</taxon>
    </lineage>
</organism>
<dbReference type="PANTHER" id="PTHR43132">
    <property type="entry name" value="ARSENICAL RESISTANCE OPERON REPRESSOR ARSR-RELATED"/>
    <property type="match status" value="1"/>
</dbReference>
<evidence type="ECO:0000256" key="3">
    <source>
        <dbReference type="ARBA" id="ARBA00023163"/>
    </source>
</evidence>
<dbReference type="InterPro" id="IPR036390">
    <property type="entry name" value="WH_DNA-bd_sf"/>
</dbReference>
<evidence type="ECO:0000259" key="4">
    <source>
        <dbReference type="PROSITE" id="PS50987"/>
    </source>
</evidence>
<dbReference type="SMART" id="SM00418">
    <property type="entry name" value="HTH_ARSR"/>
    <property type="match status" value="1"/>
</dbReference>
<proteinExistence type="predicted"/>
<dbReference type="Pfam" id="PF01022">
    <property type="entry name" value="HTH_5"/>
    <property type="match status" value="1"/>
</dbReference>
<dbReference type="InterPro" id="IPR011991">
    <property type="entry name" value="ArsR-like_HTH"/>
</dbReference>
<dbReference type="GO" id="GO:0003700">
    <property type="term" value="F:DNA-binding transcription factor activity"/>
    <property type="evidence" value="ECO:0007669"/>
    <property type="project" value="InterPro"/>
</dbReference>
<name>A0A1G1Z3H7_9BACT</name>
<dbReference type="PANTHER" id="PTHR43132:SF2">
    <property type="entry name" value="ARSENICAL RESISTANCE OPERON REPRESSOR ARSR-RELATED"/>
    <property type="match status" value="1"/>
</dbReference>
<evidence type="ECO:0000313" key="6">
    <source>
        <dbReference type="Proteomes" id="UP000178515"/>
    </source>
</evidence>
<dbReference type="NCBIfam" id="NF033788">
    <property type="entry name" value="HTH_metalloreg"/>
    <property type="match status" value="1"/>
</dbReference>
<dbReference type="PRINTS" id="PR00778">
    <property type="entry name" value="HTHARSR"/>
</dbReference>
<dbReference type="STRING" id="1797689.A3F24_01685"/>
<reference evidence="5 6" key="1">
    <citation type="journal article" date="2016" name="Nat. Commun.">
        <title>Thousands of microbial genomes shed light on interconnected biogeochemical processes in an aquifer system.</title>
        <authorList>
            <person name="Anantharaman K."/>
            <person name="Brown C.T."/>
            <person name="Hug L.A."/>
            <person name="Sharon I."/>
            <person name="Castelle C.J."/>
            <person name="Probst A.J."/>
            <person name="Thomas B.C."/>
            <person name="Singh A."/>
            <person name="Wilkins M.J."/>
            <person name="Karaoz U."/>
            <person name="Brodie E.L."/>
            <person name="Williams K.H."/>
            <person name="Hubbard S.S."/>
            <person name="Banfield J.F."/>
        </authorList>
    </citation>
    <scope>NUCLEOTIDE SEQUENCE [LARGE SCALE GENOMIC DNA]</scope>
</reference>
<dbReference type="AlphaFoldDB" id="A0A1G1Z3H7"/>
<dbReference type="InterPro" id="IPR001845">
    <property type="entry name" value="HTH_ArsR_DNA-bd_dom"/>
</dbReference>
<gene>
    <name evidence="5" type="ORF">A3F24_01685</name>
</gene>
<dbReference type="InterPro" id="IPR036388">
    <property type="entry name" value="WH-like_DNA-bd_sf"/>
</dbReference>